<evidence type="ECO:0000256" key="13">
    <source>
        <dbReference type="ARBA" id="ARBA00023157"/>
    </source>
</evidence>
<evidence type="ECO:0000256" key="1">
    <source>
        <dbReference type="ARBA" id="ARBA00004479"/>
    </source>
</evidence>
<keyword evidence="15" id="KW-0325">Glycoprotein</keyword>
<keyword evidence="4" id="KW-0245">EGF-like domain</keyword>
<dbReference type="PROSITE" id="PS50011">
    <property type="entry name" value="PROTEIN_KINASE_DOM"/>
    <property type="match status" value="1"/>
</dbReference>
<keyword evidence="10 18" id="KW-0067">ATP-binding</keyword>
<evidence type="ECO:0000313" key="21">
    <source>
        <dbReference type="EMBL" id="KAK0600945.1"/>
    </source>
</evidence>
<evidence type="ECO:0000256" key="18">
    <source>
        <dbReference type="PROSITE-ProRule" id="PRU10141"/>
    </source>
</evidence>
<keyword evidence="9" id="KW-0418">Kinase</keyword>
<comment type="caution">
    <text evidence="21">The sequence shown here is derived from an EMBL/GenBank/DDBJ whole genome shotgun (WGS) entry which is preliminary data.</text>
</comment>
<comment type="subcellular location">
    <subcellularLocation>
        <location evidence="1">Membrane</location>
        <topology evidence="1">Single-pass type I membrane protein</topology>
    </subcellularLocation>
</comment>
<keyword evidence="7" id="KW-0732">Signal</keyword>
<dbReference type="Proteomes" id="UP001168877">
    <property type="component" value="Unassembled WGS sequence"/>
</dbReference>
<evidence type="ECO:0000256" key="14">
    <source>
        <dbReference type="ARBA" id="ARBA00023170"/>
    </source>
</evidence>
<proteinExistence type="predicted"/>
<gene>
    <name evidence="21" type="ORF">LWI29_019867</name>
</gene>
<evidence type="ECO:0000313" key="22">
    <source>
        <dbReference type="Proteomes" id="UP001168877"/>
    </source>
</evidence>
<dbReference type="EMBL" id="JAUESC010000003">
    <property type="protein sequence ID" value="KAK0600945.1"/>
    <property type="molecule type" value="Genomic_DNA"/>
</dbReference>
<comment type="catalytic activity">
    <reaction evidence="17">
        <text>L-seryl-[protein] + ATP = O-phospho-L-seryl-[protein] + ADP + H(+)</text>
        <dbReference type="Rhea" id="RHEA:17989"/>
        <dbReference type="Rhea" id="RHEA-COMP:9863"/>
        <dbReference type="Rhea" id="RHEA-COMP:11604"/>
        <dbReference type="ChEBI" id="CHEBI:15378"/>
        <dbReference type="ChEBI" id="CHEBI:29999"/>
        <dbReference type="ChEBI" id="CHEBI:30616"/>
        <dbReference type="ChEBI" id="CHEBI:83421"/>
        <dbReference type="ChEBI" id="CHEBI:456216"/>
        <dbReference type="EC" id="2.7.11.1"/>
    </reaction>
</comment>
<keyword evidence="12 19" id="KW-0472">Membrane</keyword>
<organism evidence="21 22">
    <name type="scientific">Acer saccharum</name>
    <name type="common">Sugar maple</name>
    <dbReference type="NCBI Taxonomy" id="4024"/>
    <lineage>
        <taxon>Eukaryota</taxon>
        <taxon>Viridiplantae</taxon>
        <taxon>Streptophyta</taxon>
        <taxon>Embryophyta</taxon>
        <taxon>Tracheophyta</taxon>
        <taxon>Spermatophyta</taxon>
        <taxon>Magnoliopsida</taxon>
        <taxon>eudicotyledons</taxon>
        <taxon>Gunneridae</taxon>
        <taxon>Pentapetalae</taxon>
        <taxon>rosids</taxon>
        <taxon>malvids</taxon>
        <taxon>Sapindales</taxon>
        <taxon>Sapindaceae</taxon>
        <taxon>Hippocastanoideae</taxon>
        <taxon>Acereae</taxon>
        <taxon>Acer</taxon>
    </lineage>
</organism>
<dbReference type="EC" id="2.7.11.1" evidence="2"/>
<evidence type="ECO:0000256" key="8">
    <source>
        <dbReference type="ARBA" id="ARBA00022741"/>
    </source>
</evidence>
<keyword evidence="11 19" id="KW-1133">Transmembrane helix</keyword>
<comment type="catalytic activity">
    <reaction evidence="16">
        <text>L-threonyl-[protein] + ATP = O-phospho-L-threonyl-[protein] + ADP + H(+)</text>
        <dbReference type="Rhea" id="RHEA:46608"/>
        <dbReference type="Rhea" id="RHEA-COMP:11060"/>
        <dbReference type="Rhea" id="RHEA-COMP:11605"/>
        <dbReference type="ChEBI" id="CHEBI:15378"/>
        <dbReference type="ChEBI" id="CHEBI:30013"/>
        <dbReference type="ChEBI" id="CHEBI:30616"/>
        <dbReference type="ChEBI" id="CHEBI:61977"/>
        <dbReference type="ChEBI" id="CHEBI:456216"/>
        <dbReference type="EC" id="2.7.11.1"/>
    </reaction>
</comment>
<dbReference type="InterPro" id="IPR045874">
    <property type="entry name" value="LRK10/LRL21-25-like"/>
</dbReference>
<evidence type="ECO:0000256" key="11">
    <source>
        <dbReference type="ARBA" id="ARBA00022989"/>
    </source>
</evidence>
<evidence type="ECO:0000256" key="17">
    <source>
        <dbReference type="ARBA" id="ARBA00048679"/>
    </source>
</evidence>
<dbReference type="InterPro" id="IPR001245">
    <property type="entry name" value="Ser-Thr/Tyr_kinase_cat_dom"/>
</dbReference>
<dbReference type="InterPro" id="IPR000719">
    <property type="entry name" value="Prot_kinase_dom"/>
</dbReference>
<protein>
    <recommendedName>
        <fullName evidence="2">non-specific serine/threonine protein kinase</fullName>
        <ecNumber evidence="2">2.7.11.1</ecNumber>
    </recommendedName>
</protein>
<dbReference type="FunFam" id="3.30.200.20:FF:000059">
    <property type="entry name" value="S-receptor-like serine/threonine-protein kinase"/>
    <property type="match status" value="1"/>
</dbReference>
<keyword evidence="8 18" id="KW-0547">Nucleotide-binding</keyword>
<name>A0AA39T6M9_ACESA</name>
<dbReference type="Pfam" id="PF07714">
    <property type="entry name" value="PK_Tyr_Ser-Thr"/>
    <property type="match status" value="1"/>
</dbReference>
<evidence type="ECO:0000259" key="20">
    <source>
        <dbReference type="PROSITE" id="PS50011"/>
    </source>
</evidence>
<reference evidence="21" key="2">
    <citation type="submission" date="2023-06" db="EMBL/GenBank/DDBJ databases">
        <authorList>
            <person name="Swenson N.G."/>
            <person name="Wegrzyn J.L."/>
            <person name="Mcevoy S.L."/>
        </authorList>
    </citation>
    <scope>NUCLEOTIDE SEQUENCE</scope>
    <source>
        <strain evidence="21">NS2018</strain>
        <tissue evidence="21">Leaf</tissue>
    </source>
</reference>
<keyword evidence="5" id="KW-0808">Transferase</keyword>
<dbReference type="Gene3D" id="1.10.510.10">
    <property type="entry name" value="Transferase(Phosphotransferase) domain 1"/>
    <property type="match status" value="1"/>
</dbReference>
<sequence length="191" mass="21726">MISTGSKRQRGFARFRELGRFGSNPLPISVIIGTSIGGTIFFTLVILLIYKSIKSDKEKEVQQRVEKFLEDYKTHNPTRYTYSDLKKKTGKFKHKLGQGGYGSVYKGKLSNGIPVAVKILEHSKANGEDFINEVAIISRIHHFNVVRLLGFCSEGTRRAIIYEFMLNGSLEKIIFSKMHGSDHRLLSWEKL</sequence>
<evidence type="ECO:0000256" key="3">
    <source>
        <dbReference type="ARBA" id="ARBA00022527"/>
    </source>
</evidence>
<dbReference type="GO" id="GO:0005524">
    <property type="term" value="F:ATP binding"/>
    <property type="evidence" value="ECO:0007669"/>
    <property type="project" value="UniProtKB-UniRule"/>
</dbReference>
<evidence type="ECO:0000256" key="6">
    <source>
        <dbReference type="ARBA" id="ARBA00022692"/>
    </source>
</evidence>
<evidence type="ECO:0000256" key="7">
    <source>
        <dbReference type="ARBA" id="ARBA00022729"/>
    </source>
</evidence>
<evidence type="ECO:0000256" key="5">
    <source>
        <dbReference type="ARBA" id="ARBA00022679"/>
    </source>
</evidence>
<keyword evidence="3" id="KW-0723">Serine/threonine-protein kinase</keyword>
<evidence type="ECO:0000256" key="16">
    <source>
        <dbReference type="ARBA" id="ARBA00047899"/>
    </source>
</evidence>
<dbReference type="SUPFAM" id="SSF56112">
    <property type="entry name" value="Protein kinase-like (PK-like)"/>
    <property type="match status" value="1"/>
</dbReference>
<dbReference type="InterPro" id="IPR017441">
    <property type="entry name" value="Protein_kinase_ATP_BS"/>
</dbReference>
<dbReference type="InterPro" id="IPR011009">
    <property type="entry name" value="Kinase-like_dom_sf"/>
</dbReference>
<evidence type="ECO:0000256" key="12">
    <source>
        <dbReference type="ARBA" id="ARBA00023136"/>
    </source>
</evidence>
<dbReference type="GO" id="GO:0004674">
    <property type="term" value="F:protein serine/threonine kinase activity"/>
    <property type="evidence" value="ECO:0007669"/>
    <property type="project" value="UniProtKB-KW"/>
</dbReference>
<keyword evidence="22" id="KW-1185">Reference proteome</keyword>
<dbReference type="AlphaFoldDB" id="A0AA39T6M9"/>
<dbReference type="PROSITE" id="PS00107">
    <property type="entry name" value="PROTEIN_KINASE_ATP"/>
    <property type="match status" value="1"/>
</dbReference>
<evidence type="ECO:0000256" key="15">
    <source>
        <dbReference type="ARBA" id="ARBA00023180"/>
    </source>
</evidence>
<evidence type="ECO:0000256" key="9">
    <source>
        <dbReference type="ARBA" id="ARBA00022777"/>
    </source>
</evidence>
<evidence type="ECO:0000256" key="19">
    <source>
        <dbReference type="SAM" id="Phobius"/>
    </source>
</evidence>
<keyword evidence="6 19" id="KW-0812">Transmembrane</keyword>
<dbReference type="PANTHER" id="PTHR27009">
    <property type="entry name" value="RUST RESISTANCE KINASE LR10-RELATED"/>
    <property type="match status" value="1"/>
</dbReference>
<evidence type="ECO:0000256" key="2">
    <source>
        <dbReference type="ARBA" id="ARBA00012513"/>
    </source>
</evidence>
<feature type="binding site" evidence="18">
    <location>
        <position position="118"/>
    </location>
    <ligand>
        <name>ATP</name>
        <dbReference type="ChEBI" id="CHEBI:30616"/>
    </ligand>
</feature>
<reference evidence="21" key="1">
    <citation type="journal article" date="2022" name="Plant J.">
        <title>Strategies of tolerance reflected in two North American maple genomes.</title>
        <authorList>
            <person name="McEvoy S.L."/>
            <person name="Sezen U.U."/>
            <person name="Trouern-Trend A."/>
            <person name="McMahon S.M."/>
            <person name="Schaberg P.G."/>
            <person name="Yang J."/>
            <person name="Wegrzyn J.L."/>
            <person name="Swenson N.G."/>
        </authorList>
    </citation>
    <scope>NUCLEOTIDE SEQUENCE</scope>
    <source>
        <strain evidence="21">NS2018</strain>
    </source>
</reference>
<evidence type="ECO:0000256" key="10">
    <source>
        <dbReference type="ARBA" id="ARBA00022840"/>
    </source>
</evidence>
<accession>A0AA39T6M9</accession>
<keyword evidence="13" id="KW-1015">Disulfide bond</keyword>
<keyword evidence="14" id="KW-0675">Receptor</keyword>
<evidence type="ECO:0000256" key="4">
    <source>
        <dbReference type="ARBA" id="ARBA00022536"/>
    </source>
</evidence>
<dbReference type="GO" id="GO:0016020">
    <property type="term" value="C:membrane"/>
    <property type="evidence" value="ECO:0007669"/>
    <property type="project" value="UniProtKB-SubCell"/>
</dbReference>
<feature type="domain" description="Protein kinase" evidence="20">
    <location>
        <begin position="90"/>
        <end position="191"/>
    </location>
</feature>
<feature type="transmembrane region" description="Helical" evidence="19">
    <location>
        <begin position="26"/>
        <end position="50"/>
    </location>
</feature>